<dbReference type="AlphaFoldDB" id="A0A6G0WF01"/>
<protein>
    <recommendedName>
        <fullName evidence="4">Sulfotransferase domain-containing protein</fullName>
    </recommendedName>
</protein>
<dbReference type="PANTHER" id="PTHR36451:SF1">
    <property type="entry name" value="OMEGA-HYDROXY-BETA-DIHYDROMENAQUINONE-9 SULFOTRANSFERASE STF3"/>
    <property type="match status" value="1"/>
</dbReference>
<dbReference type="InterPro" id="IPR027417">
    <property type="entry name" value="P-loop_NTPase"/>
</dbReference>
<dbReference type="Gene3D" id="3.40.50.300">
    <property type="entry name" value="P-loop containing nucleotide triphosphate hydrolases"/>
    <property type="match status" value="1"/>
</dbReference>
<sequence>MGSEEVWNTIKQELFALSVQDVYMILNLICLIIFVYYVVCVLLGVAPKEPKPDPTRLSPYSFSHWWLRILLGLAYMSERFIGFKFFAIPAPKLKQLVRSIPREAIKYFGDDESTIALYDAVIDDLAAKSNSHLSAYGRYMVTRDLMASLLARKAFMEHIVANPPCHTPNEDPIIITGLPRTGMNLLYNLLACDPSLRAPRHYEVEAMAYSPGEPPKSKAIDKEHVWYARSCHAWHHMYRLMPEMYESLVACQFISPETYCDDMVLTCHTMPLPSYASILSTATARRSLLALPNTTNVYKYLQLYLQMLQVDKEESTSWLLKSSFHASHLSQLVDVFPKAKVVVMNRDPIQAVPSSAMHLLRTMHPALHGPALDKKHVGKIALDISTEKAGALAEFRAKDNHDIIDIQFDQLIEDPIETVKSLYAKWNRPVSDEFVESMKTYLAENPKDKYGRADYSLEEFGLSDMVIKSIFAKYAKKDTLLYQRDVDAAAITAPSSPLVQSA</sequence>
<feature type="transmembrane region" description="Helical" evidence="1">
    <location>
        <begin position="21"/>
        <end position="45"/>
    </location>
</feature>
<dbReference type="InterPro" id="IPR052736">
    <property type="entry name" value="Stf3_sulfotransferase"/>
</dbReference>
<evidence type="ECO:0008006" key="4">
    <source>
        <dbReference type="Google" id="ProtNLM"/>
    </source>
</evidence>
<keyword evidence="3" id="KW-1185">Reference proteome</keyword>
<evidence type="ECO:0000313" key="2">
    <source>
        <dbReference type="EMBL" id="KAF0725850.1"/>
    </source>
</evidence>
<proteinExistence type="predicted"/>
<name>A0A6G0WF01_9STRA</name>
<dbReference type="VEuPathDB" id="FungiDB:AeMF1_019411"/>
<gene>
    <name evidence="2" type="ORF">Ae201684_015812</name>
</gene>
<evidence type="ECO:0000313" key="3">
    <source>
        <dbReference type="Proteomes" id="UP000481153"/>
    </source>
</evidence>
<evidence type="ECO:0000256" key="1">
    <source>
        <dbReference type="SAM" id="Phobius"/>
    </source>
</evidence>
<dbReference type="Proteomes" id="UP000481153">
    <property type="component" value="Unassembled WGS sequence"/>
</dbReference>
<keyword evidence="1" id="KW-0472">Membrane</keyword>
<reference evidence="2 3" key="1">
    <citation type="submission" date="2019-07" db="EMBL/GenBank/DDBJ databases">
        <title>Genomics analysis of Aphanomyces spp. identifies a new class of oomycete effector associated with host adaptation.</title>
        <authorList>
            <person name="Gaulin E."/>
        </authorList>
    </citation>
    <scope>NUCLEOTIDE SEQUENCE [LARGE SCALE GENOMIC DNA]</scope>
    <source>
        <strain evidence="2 3">ATCC 201684</strain>
    </source>
</reference>
<dbReference type="SUPFAM" id="SSF52540">
    <property type="entry name" value="P-loop containing nucleoside triphosphate hydrolases"/>
    <property type="match status" value="1"/>
</dbReference>
<dbReference type="Pfam" id="PF13469">
    <property type="entry name" value="Sulfotransfer_3"/>
    <property type="match status" value="1"/>
</dbReference>
<feature type="transmembrane region" description="Helical" evidence="1">
    <location>
        <begin position="65"/>
        <end position="88"/>
    </location>
</feature>
<keyword evidence="1" id="KW-0812">Transmembrane</keyword>
<organism evidence="2 3">
    <name type="scientific">Aphanomyces euteiches</name>
    <dbReference type="NCBI Taxonomy" id="100861"/>
    <lineage>
        <taxon>Eukaryota</taxon>
        <taxon>Sar</taxon>
        <taxon>Stramenopiles</taxon>
        <taxon>Oomycota</taxon>
        <taxon>Saprolegniomycetes</taxon>
        <taxon>Saprolegniales</taxon>
        <taxon>Verrucalvaceae</taxon>
        <taxon>Aphanomyces</taxon>
    </lineage>
</organism>
<dbReference type="PANTHER" id="PTHR36451">
    <property type="entry name" value="PAPS-DEPENDENT SULFOTRANSFERASE STF3"/>
    <property type="match status" value="1"/>
</dbReference>
<accession>A0A6G0WF01</accession>
<comment type="caution">
    <text evidence="2">The sequence shown here is derived from an EMBL/GenBank/DDBJ whole genome shotgun (WGS) entry which is preliminary data.</text>
</comment>
<keyword evidence="1" id="KW-1133">Transmembrane helix</keyword>
<dbReference type="EMBL" id="VJMJ01000232">
    <property type="protein sequence ID" value="KAF0725850.1"/>
    <property type="molecule type" value="Genomic_DNA"/>
</dbReference>